<dbReference type="GeneID" id="17043436"/>
<dbReference type="PANTHER" id="PTHR10751">
    <property type="entry name" value="GUANYLATE BINDING PROTEIN"/>
    <property type="match status" value="1"/>
</dbReference>
<dbReference type="RefSeq" id="XP_005649978.1">
    <property type="nucleotide sequence ID" value="XM_005649921.1"/>
</dbReference>
<proteinExistence type="inferred from homology"/>
<protein>
    <submittedName>
        <fullName evidence="6">GBP-domain-containing protein</fullName>
    </submittedName>
</protein>
<organism evidence="6 7">
    <name type="scientific">Coccomyxa subellipsoidea (strain C-169)</name>
    <name type="common">Green microalga</name>
    <dbReference type="NCBI Taxonomy" id="574566"/>
    <lineage>
        <taxon>Eukaryota</taxon>
        <taxon>Viridiplantae</taxon>
        <taxon>Chlorophyta</taxon>
        <taxon>core chlorophytes</taxon>
        <taxon>Trebouxiophyceae</taxon>
        <taxon>Trebouxiophyceae incertae sedis</taxon>
        <taxon>Coccomyxaceae</taxon>
        <taxon>Coccomyxa</taxon>
        <taxon>Coccomyxa subellipsoidea</taxon>
    </lineage>
</organism>
<evidence type="ECO:0000256" key="2">
    <source>
        <dbReference type="ARBA" id="ARBA00022801"/>
    </source>
</evidence>
<keyword evidence="2" id="KW-0378">Hydrolase</keyword>
<keyword evidence="1" id="KW-0547">Nucleotide-binding</keyword>
<dbReference type="InterPro" id="IPR027417">
    <property type="entry name" value="P-loop_NTPase"/>
</dbReference>
<name>I0Z465_COCSC</name>
<dbReference type="AlphaFoldDB" id="I0Z465"/>
<evidence type="ECO:0000259" key="5">
    <source>
        <dbReference type="PROSITE" id="PS51715"/>
    </source>
</evidence>
<dbReference type="PROSITE" id="PS51715">
    <property type="entry name" value="G_GB1_RHD3"/>
    <property type="match status" value="1"/>
</dbReference>
<dbReference type="Pfam" id="PF02263">
    <property type="entry name" value="GBP"/>
    <property type="match status" value="1"/>
</dbReference>
<evidence type="ECO:0000256" key="3">
    <source>
        <dbReference type="ARBA" id="ARBA00023134"/>
    </source>
</evidence>
<dbReference type="InterPro" id="IPR015894">
    <property type="entry name" value="Guanylate-bd_N"/>
</dbReference>
<gene>
    <name evidence="6" type="ORF">COCSUDRAFT_61651</name>
</gene>
<evidence type="ECO:0000313" key="6">
    <source>
        <dbReference type="EMBL" id="EIE25434.1"/>
    </source>
</evidence>
<dbReference type="EMBL" id="AGSI01000004">
    <property type="protein sequence ID" value="EIE25434.1"/>
    <property type="molecule type" value="Genomic_DNA"/>
</dbReference>
<evidence type="ECO:0000256" key="4">
    <source>
        <dbReference type="PROSITE-ProRule" id="PRU01052"/>
    </source>
</evidence>
<comment type="caution">
    <text evidence="6">The sequence shown here is derived from an EMBL/GenBank/DDBJ whole genome shotgun (WGS) entry which is preliminary data.</text>
</comment>
<dbReference type="GO" id="GO:0005525">
    <property type="term" value="F:GTP binding"/>
    <property type="evidence" value="ECO:0007669"/>
    <property type="project" value="UniProtKB-KW"/>
</dbReference>
<feature type="domain" description="GB1/RHD3-type G" evidence="5">
    <location>
        <begin position="34"/>
        <end position="137"/>
    </location>
</feature>
<evidence type="ECO:0000313" key="7">
    <source>
        <dbReference type="Proteomes" id="UP000007264"/>
    </source>
</evidence>
<sequence>MKRAGSAFALVQPIQDATKLSLEEGGLEVLRRIKGPVAPVVVIGPYRSGKSFLLNQLLGVGCDEGFGVGHTRSTQTKGVWVWGEPQLAAGSQPSTEAVPAIVYVDTEGFESTGKSDVYDDRIFALSTIISSLLVYNLPETVRESDVEKLSFAVQLAEGFYASSQASAASTCYDGVLFCKGAGRAPVDAPNMLWLIQRDFLEGKSVQQSVIEALARVNKIRESLGVVVRNSTAYGLQQPHLERTRLCQLSDADLDPVYVRQRSGLRDLVRQLAKPKLLNGEVMTGPGLAKLVETMVGALNSRDIPTAGSILEHFNADLVQKVKEAYIQALESLGLPVQEEDLERVHKAALDAALQSFDSASFGVPGSSELEVLRDALVAGCAREWEARRTANMLRSAHVCEAAEEACESVLEHEQSGALPSTGRFQAKFDRCKAEFEAACIGPANKAAGERLARAQRRESARFVRDYNDRIFNGLVIACLADILVFRFLVRVSLMETVGWVAFAFLQVYPKMFLSGGSMYETSWWGGLVKVWEVIVYNSVMDLQQCWQDVG</sequence>
<dbReference type="Gene3D" id="3.40.50.300">
    <property type="entry name" value="P-loop containing nucleotide triphosphate hydrolases"/>
    <property type="match status" value="1"/>
</dbReference>
<dbReference type="GO" id="GO:0003924">
    <property type="term" value="F:GTPase activity"/>
    <property type="evidence" value="ECO:0007669"/>
    <property type="project" value="InterPro"/>
</dbReference>
<dbReference type="Proteomes" id="UP000007264">
    <property type="component" value="Unassembled WGS sequence"/>
</dbReference>
<dbReference type="SUPFAM" id="SSF52540">
    <property type="entry name" value="P-loop containing nucleoside triphosphate hydrolases"/>
    <property type="match status" value="1"/>
</dbReference>
<keyword evidence="3" id="KW-0342">GTP-binding</keyword>
<comment type="similarity">
    <text evidence="4">Belongs to the TRAFAC class dynamin-like GTPase superfamily. GB1/RHD3 GTPase family.</text>
</comment>
<reference evidence="6 7" key="1">
    <citation type="journal article" date="2012" name="Genome Biol.">
        <title>The genome of the polar eukaryotic microalga coccomyxa subellipsoidea reveals traits of cold adaptation.</title>
        <authorList>
            <person name="Blanc G."/>
            <person name="Agarkova I."/>
            <person name="Grimwood J."/>
            <person name="Kuo A."/>
            <person name="Brueggeman A."/>
            <person name="Dunigan D."/>
            <person name="Gurnon J."/>
            <person name="Ladunga I."/>
            <person name="Lindquist E."/>
            <person name="Lucas S."/>
            <person name="Pangilinan J."/>
            <person name="Proschold T."/>
            <person name="Salamov A."/>
            <person name="Schmutz J."/>
            <person name="Weeks D."/>
            <person name="Yamada T."/>
            <person name="Claverie J.M."/>
            <person name="Grigoriev I."/>
            <person name="Van Etten J."/>
            <person name="Lomsadze A."/>
            <person name="Borodovsky M."/>
        </authorList>
    </citation>
    <scope>NUCLEOTIDE SEQUENCE [LARGE SCALE GENOMIC DNA]</scope>
    <source>
        <strain evidence="6 7">C-169</strain>
    </source>
</reference>
<dbReference type="Gene3D" id="1.20.1000.10">
    <property type="entry name" value="Guanylate-binding protein, C-terminal domain"/>
    <property type="match status" value="1"/>
</dbReference>
<dbReference type="InterPro" id="IPR036543">
    <property type="entry name" value="Guanylate-bd_C_sf"/>
</dbReference>
<dbReference type="SUPFAM" id="SSF48340">
    <property type="entry name" value="Interferon-induced guanylate-binding protein 1 (GBP1), C-terminal domain"/>
    <property type="match status" value="1"/>
</dbReference>
<dbReference type="InterPro" id="IPR030386">
    <property type="entry name" value="G_GB1_RHD3_dom"/>
</dbReference>
<evidence type="ECO:0000256" key="1">
    <source>
        <dbReference type="ARBA" id="ARBA00022741"/>
    </source>
</evidence>
<dbReference type="OrthoDB" id="7788754at2759"/>
<accession>I0Z465</accession>
<keyword evidence="7" id="KW-1185">Reference proteome</keyword>
<dbReference type="eggNOG" id="KOG2037">
    <property type="taxonomic scope" value="Eukaryota"/>
</dbReference>
<dbReference type="KEGG" id="csl:COCSUDRAFT_61651"/>